<comment type="similarity">
    <text evidence="10">Belongs to the protein kinase superfamily. Tyr protein kinase family.</text>
</comment>
<dbReference type="InterPro" id="IPR050198">
    <property type="entry name" value="Non-receptor_tyrosine_kinases"/>
</dbReference>
<dbReference type="FunFam" id="1.10.510.10:FF:000212">
    <property type="entry name" value="Tyrosine-protein kinase"/>
    <property type="match status" value="1"/>
</dbReference>
<dbReference type="GO" id="GO:0004715">
    <property type="term" value="F:non-membrane spanning protein tyrosine kinase activity"/>
    <property type="evidence" value="ECO:0007669"/>
    <property type="project" value="UniProtKB-EC"/>
</dbReference>
<evidence type="ECO:0000313" key="13">
    <source>
        <dbReference type="Ensembl" id="ENSSDUP00000027132.1"/>
    </source>
</evidence>
<evidence type="ECO:0000256" key="9">
    <source>
        <dbReference type="PROSITE-ProRule" id="PRU00191"/>
    </source>
</evidence>
<dbReference type="SMART" id="SM00219">
    <property type="entry name" value="TyrKc"/>
    <property type="match status" value="1"/>
</dbReference>
<dbReference type="PROSITE" id="PS00109">
    <property type="entry name" value="PROTEIN_KINASE_TYR"/>
    <property type="match status" value="1"/>
</dbReference>
<proteinExistence type="inferred from homology"/>
<dbReference type="GeneTree" id="ENSGT00940000158881"/>
<evidence type="ECO:0000256" key="5">
    <source>
        <dbReference type="ARBA" id="ARBA00022777"/>
    </source>
</evidence>
<evidence type="ECO:0000256" key="3">
    <source>
        <dbReference type="ARBA" id="ARBA00022707"/>
    </source>
</evidence>
<dbReference type="InterPro" id="IPR000719">
    <property type="entry name" value="Prot_kinase_dom"/>
</dbReference>
<dbReference type="InterPro" id="IPR000980">
    <property type="entry name" value="SH2"/>
</dbReference>
<keyword evidence="2 10" id="KW-0808">Transferase</keyword>
<dbReference type="InterPro" id="IPR001245">
    <property type="entry name" value="Ser-Thr/Tyr_kinase_cat_dom"/>
</dbReference>
<dbReference type="SUPFAM" id="SSF55550">
    <property type="entry name" value="SH2 domain"/>
    <property type="match status" value="1"/>
</dbReference>
<keyword evidence="6 10" id="KW-0067">ATP-binding</keyword>
<name>A0A3B4V957_SERDU</name>
<evidence type="ECO:0000256" key="2">
    <source>
        <dbReference type="ARBA" id="ARBA00022679"/>
    </source>
</evidence>
<dbReference type="PANTHER" id="PTHR24418">
    <property type="entry name" value="TYROSINE-PROTEIN KINASE"/>
    <property type="match status" value="1"/>
</dbReference>
<evidence type="ECO:0000259" key="11">
    <source>
        <dbReference type="PROSITE" id="PS50001"/>
    </source>
</evidence>
<dbReference type="GO" id="GO:0005524">
    <property type="term" value="F:ATP binding"/>
    <property type="evidence" value="ECO:0007669"/>
    <property type="project" value="UniProtKB-KW"/>
</dbReference>
<keyword evidence="5 10" id="KW-0418">Kinase</keyword>
<dbReference type="InterPro" id="IPR036860">
    <property type="entry name" value="SH2_dom_sf"/>
</dbReference>
<dbReference type="Pfam" id="PF07714">
    <property type="entry name" value="PK_Tyr_Ser-Thr"/>
    <property type="match status" value="1"/>
</dbReference>
<dbReference type="Ensembl" id="ENSSDUT00000027612.1">
    <property type="protein sequence ID" value="ENSSDUP00000027132.1"/>
    <property type="gene ID" value="ENSSDUG00000019609.1"/>
</dbReference>
<organism evidence="13 14">
    <name type="scientific">Seriola dumerili</name>
    <name type="common">Greater amberjack</name>
    <name type="synonym">Caranx dumerili</name>
    <dbReference type="NCBI Taxonomy" id="41447"/>
    <lineage>
        <taxon>Eukaryota</taxon>
        <taxon>Metazoa</taxon>
        <taxon>Chordata</taxon>
        <taxon>Craniata</taxon>
        <taxon>Vertebrata</taxon>
        <taxon>Euteleostomi</taxon>
        <taxon>Actinopterygii</taxon>
        <taxon>Neopterygii</taxon>
        <taxon>Teleostei</taxon>
        <taxon>Neoteleostei</taxon>
        <taxon>Acanthomorphata</taxon>
        <taxon>Carangaria</taxon>
        <taxon>Carangiformes</taxon>
        <taxon>Carangidae</taxon>
        <taxon>Seriola</taxon>
    </lineage>
</organism>
<dbReference type="Proteomes" id="UP000261420">
    <property type="component" value="Unplaced"/>
</dbReference>
<evidence type="ECO:0000256" key="4">
    <source>
        <dbReference type="ARBA" id="ARBA00022741"/>
    </source>
</evidence>
<evidence type="ECO:0000256" key="10">
    <source>
        <dbReference type="RuleBase" id="RU362096"/>
    </source>
</evidence>
<evidence type="ECO:0000256" key="6">
    <source>
        <dbReference type="ARBA" id="ARBA00022840"/>
    </source>
</evidence>
<dbReference type="InterPro" id="IPR020635">
    <property type="entry name" value="Tyr_kinase_cat_dom"/>
</dbReference>
<keyword evidence="1" id="KW-0597">Phosphoprotein</keyword>
<evidence type="ECO:0000256" key="8">
    <source>
        <dbReference type="ARBA" id="ARBA00051245"/>
    </source>
</evidence>
<protein>
    <recommendedName>
        <fullName evidence="10">Tyrosine-protein kinase</fullName>
        <ecNumber evidence="10">2.7.10.2</ecNumber>
    </recommendedName>
</protein>
<evidence type="ECO:0000259" key="12">
    <source>
        <dbReference type="PROSITE" id="PS50011"/>
    </source>
</evidence>
<dbReference type="InterPro" id="IPR035849">
    <property type="entry name" value="Fes/Fps/Fer_SH2"/>
</dbReference>
<dbReference type="PRINTS" id="PR00109">
    <property type="entry name" value="TYRKINASE"/>
</dbReference>
<evidence type="ECO:0000256" key="7">
    <source>
        <dbReference type="ARBA" id="ARBA00023137"/>
    </source>
</evidence>
<keyword evidence="3" id="KW-0519">Myristate</keyword>
<dbReference type="PROSITE" id="PS50001">
    <property type="entry name" value="SH2"/>
    <property type="match status" value="1"/>
</dbReference>
<feature type="domain" description="Protein kinase" evidence="12">
    <location>
        <begin position="116"/>
        <end position="373"/>
    </location>
</feature>
<dbReference type="InterPro" id="IPR011009">
    <property type="entry name" value="Kinase-like_dom_sf"/>
</dbReference>
<dbReference type="Gene3D" id="3.30.505.10">
    <property type="entry name" value="SH2 domain"/>
    <property type="match status" value="1"/>
</dbReference>
<keyword evidence="3" id="KW-0449">Lipoprotein</keyword>
<accession>A0A3B4V957</accession>
<keyword evidence="14" id="KW-1185">Reference proteome</keyword>
<dbReference type="Gene3D" id="1.10.510.10">
    <property type="entry name" value="Transferase(Phosphotransferase) domain 1"/>
    <property type="match status" value="1"/>
</dbReference>
<comment type="catalytic activity">
    <reaction evidence="8 10">
        <text>L-tyrosyl-[protein] + ATP = O-phospho-L-tyrosyl-[protein] + ADP + H(+)</text>
        <dbReference type="Rhea" id="RHEA:10596"/>
        <dbReference type="Rhea" id="RHEA-COMP:10136"/>
        <dbReference type="Rhea" id="RHEA-COMP:20101"/>
        <dbReference type="ChEBI" id="CHEBI:15378"/>
        <dbReference type="ChEBI" id="CHEBI:30616"/>
        <dbReference type="ChEBI" id="CHEBI:46858"/>
        <dbReference type="ChEBI" id="CHEBI:61978"/>
        <dbReference type="ChEBI" id="CHEBI:456216"/>
        <dbReference type="EC" id="2.7.10.2"/>
    </reaction>
</comment>
<sequence>MSSIPVQEVDRPLGQQDWYHGAIPRLEVQQLLKSDGDFLVRKSQEKQGYVLSVQWDGSSKHFLIQNTDNLYRLDGQGFHSIPLLIHHLLSSRQHITKRADIVLKKPVLKFKKTVTDHVGVDTTQGNFGEVYSGRLRSDNTPVAVKSCKENLAPEHKSKFLMEARILKQYDHPNIVKLIGVCTQKQPIYIIMELVQGGDFLSFLRHEGHSLKPKVLVKMTENVAAGMEYLESKKCIHRDLAARNCLVADHSVVKISDFGMSRQQDDGVYSAEGGLRQIPVKWTAPEALNYGRYTTESDVWSFGVLLWETFSMGMTPYTSMTNQQTRDEVERGYRMPAPHSCPVEISRIMTSCWQYDAKNRPSFKKLRAELSAIYNKIT</sequence>
<keyword evidence="4 10" id="KW-0547">Nucleotide-binding</keyword>
<dbReference type="SUPFAM" id="SSF56112">
    <property type="entry name" value="Protein kinase-like (PK-like)"/>
    <property type="match status" value="1"/>
</dbReference>
<dbReference type="OMA" id="VEQVMPP"/>
<dbReference type="AlphaFoldDB" id="A0A3B4V957"/>
<dbReference type="CDD" id="cd10361">
    <property type="entry name" value="SH2_Fps_family"/>
    <property type="match status" value="1"/>
</dbReference>
<reference evidence="13" key="2">
    <citation type="submission" date="2025-09" db="UniProtKB">
        <authorList>
            <consortium name="Ensembl"/>
        </authorList>
    </citation>
    <scope>IDENTIFICATION</scope>
</reference>
<dbReference type="Gene3D" id="3.30.200.20">
    <property type="entry name" value="Phosphorylase Kinase, domain 1"/>
    <property type="match status" value="1"/>
</dbReference>
<keyword evidence="9" id="KW-0727">SH2 domain</keyword>
<dbReference type="PRINTS" id="PR00401">
    <property type="entry name" value="SH2DOMAIN"/>
</dbReference>
<dbReference type="PROSITE" id="PS50011">
    <property type="entry name" value="PROTEIN_KINASE_DOM"/>
    <property type="match status" value="1"/>
</dbReference>
<feature type="domain" description="SH2" evidence="11">
    <location>
        <begin position="18"/>
        <end position="107"/>
    </location>
</feature>
<evidence type="ECO:0000313" key="14">
    <source>
        <dbReference type="Proteomes" id="UP000261420"/>
    </source>
</evidence>
<dbReference type="EC" id="2.7.10.2" evidence="10"/>
<keyword evidence="7 10" id="KW-0829">Tyrosine-protein kinase</keyword>
<evidence type="ECO:0000256" key="1">
    <source>
        <dbReference type="ARBA" id="ARBA00022553"/>
    </source>
</evidence>
<reference evidence="13" key="1">
    <citation type="submission" date="2025-08" db="UniProtKB">
        <authorList>
            <consortium name="Ensembl"/>
        </authorList>
    </citation>
    <scope>IDENTIFICATION</scope>
</reference>
<dbReference type="Pfam" id="PF00017">
    <property type="entry name" value="SH2"/>
    <property type="match status" value="1"/>
</dbReference>
<dbReference type="SMART" id="SM00252">
    <property type="entry name" value="SH2"/>
    <property type="match status" value="1"/>
</dbReference>
<dbReference type="FunFam" id="3.30.200.20:FF:000089">
    <property type="entry name" value="Tyrosine-protein kinase"/>
    <property type="match status" value="1"/>
</dbReference>
<dbReference type="InterPro" id="IPR008266">
    <property type="entry name" value="Tyr_kinase_AS"/>
</dbReference>